<dbReference type="InterPro" id="IPR000595">
    <property type="entry name" value="cNMP-bd_dom"/>
</dbReference>
<sequence>MSFSSSGLGSSRRLRAPSAGSHSSPQRIPGSSDSVDGTSNATSDLNYGSFRAHQEGQSSTLSPPIASSQREPTRSSVHLSYRGAQPPIDSAQYARSVREDTAELASYALADKASVQSASPRQRLGQTQLESYFAQGSEDEAAVNRAGDGLHRHTIAEVSEPVSPESGPMSRSPGKSALTNMLRRSPPSTSPPNVDGDDDDKLNPTVGGKEDAEGPSRLDITPNGAMVDSSERTPLLWKDPAFESHHPDWIRGQQDIERQEMRRRVSWPKLRNIVRWPRQRGLDIVRTVVNPKSWDRKAIVQKAVVEPFGYLPAVILGLLLNILDALSYGMILFPLGQPIFEKLGSAGISMFYISCIISQLVYSCGGSIFKGGIGSEMIEVVPFFHKMAFTIMTTVGEENPKAVIATTITSYAISSIITGIVFFLMGTCGFGYIVGFIPRHILIGCIGGVGWFLVATGLEVSARLDGNLDYNGATLRKLFEPATLILWVIPFCLALILYWSQHKITSKYYLPAYILTIPAVFYFFVISIDQLDPENLRHTGWIFEGPEAGEPWWYFYTLYDFKLVHWNAILETVPAMFALTFFGILHVPINVPALAFNIGEDNCNLDRELIAHGVSNVLSGFAGSIQNYLVYTNSVLFIRTGGDGRLAGIMLAIFTVGVLMIGPVIIGFIPVMMVGVLIFVLGFELFLEAVWEPRKKLKLLEYLTVIAIVLIMGIYDFVIGIFIGIGLAFITLVVQTSQVPAVRASYSGEVAGSTVRRNPTQYRYLRDVGAQIHVTKLAGYLFFGTIVSVEERIRALIEDEAFHERPIRFLIFDLYHVTGIDYSAAEAFNRINRIFSRKGVTLVMSGVDPDAPLGLSLQAVGLGQDGNEVKLFVDLNAALESCENELLKIFYASKEARTSRNAPSTCVDVPGQDSERPAHTFDTQFSSPRKNHLHRAATMTLDENPADIRYLNFKEPLRLILQSFQGLTEKNEDFWFRVVPFFVRKEFLAGTILFRRGESAKGFYLLEDGILRADYELPQGRYFESIVAGTTCGELPFFSETDRTATVQAERNCVVWLMDRENWEKLQKADPEVAQEMLRISLKLTSERMSAITSYVLTTAG</sequence>
<dbReference type="PANTHER" id="PTHR43310">
    <property type="entry name" value="SULFATE TRANSPORTER YBAR-RELATED"/>
    <property type="match status" value="1"/>
</dbReference>
<evidence type="ECO:0000313" key="12">
    <source>
        <dbReference type="EMBL" id="PMD17483.1"/>
    </source>
</evidence>
<feature type="transmembrane region" description="Helical" evidence="9">
    <location>
        <begin position="672"/>
        <end position="691"/>
    </location>
</feature>
<keyword evidence="6 9" id="KW-1133">Transmembrane helix</keyword>
<dbReference type="InterPro" id="IPR052706">
    <property type="entry name" value="Membrane-Transporter-like"/>
</dbReference>
<evidence type="ECO:0000256" key="8">
    <source>
        <dbReference type="SAM" id="MobiDB-lite"/>
    </source>
</evidence>
<dbReference type="InterPro" id="IPR036513">
    <property type="entry name" value="STAS_dom_sf"/>
</dbReference>
<dbReference type="Pfam" id="PF00027">
    <property type="entry name" value="cNMP_binding"/>
    <property type="match status" value="1"/>
</dbReference>
<dbReference type="GO" id="GO:0000329">
    <property type="term" value="C:fungal-type vacuole membrane"/>
    <property type="evidence" value="ECO:0007669"/>
    <property type="project" value="UniProtKB-ARBA"/>
</dbReference>
<feature type="transmembrane region" description="Helical" evidence="9">
    <location>
        <begin position="478"/>
        <end position="498"/>
    </location>
</feature>
<dbReference type="STRING" id="1745343.A0A2J6PTY7"/>
<dbReference type="GO" id="GO:0034490">
    <property type="term" value="P:basic amino acid transmembrane import into vacuole"/>
    <property type="evidence" value="ECO:0007669"/>
    <property type="project" value="UniProtKB-ARBA"/>
</dbReference>
<evidence type="ECO:0000256" key="3">
    <source>
        <dbReference type="ARBA" id="ARBA00022554"/>
    </source>
</evidence>
<dbReference type="SUPFAM" id="SSF52091">
    <property type="entry name" value="SpoIIaa-like"/>
    <property type="match status" value="1"/>
</dbReference>
<feature type="transmembrane region" description="Helical" evidence="9">
    <location>
        <begin position="343"/>
        <end position="362"/>
    </location>
</feature>
<keyword evidence="5" id="KW-0029">Amino-acid transport</keyword>
<dbReference type="Pfam" id="PF00916">
    <property type="entry name" value="Sulfate_transp"/>
    <property type="match status" value="1"/>
</dbReference>
<proteinExistence type="predicted"/>
<feature type="transmembrane region" description="Helical" evidence="9">
    <location>
        <begin position="310"/>
        <end position="331"/>
    </location>
</feature>
<accession>A0A2J6PTY7</accession>
<dbReference type="CDD" id="cd07042">
    <property type="entry name" value="STAS_SulP_like_sulfate_transporter"/>
    <property type="match status" value="1"/>
</dbReference>
<feature type="compositionally biased region" description="Polar residues" evidence="8">
    <location>
        <begin position="22"/>
        <end position="46"/>
    </location>
</feature>
<evidence type="ECO:0000256" key="9">
    <source>
        <dbReference type="SAM" id="Phobius"/>
    </source>
</evidence>
<dbReference type="InterPro" id="IPR002645">
    <property type="entry name" value="STAS_dom"/>
</dbReference>
<dbReference type="PANTHER" id="PTHR43310:SF4">
    <property type="entry name" value="AFR304WP"/>
    <property type="match status" value="1"/>
</dbReference>
<feature type="region of interest" description="Disordered" evidence="8">
    <location>
        <begin position="138"/>
        <end position="225"/>
    </location>
</feature>
<feature type="transmembrane region" description="Helical" evidence="9">
    <location>
        <begin position="441"/>
        <end position="458"/>
    </location>
</feature>
<dbReference type="PROSITE" id="PS50042">
    <property type="entry name" value="CNMP_BINDING_3"/>
    <property type="match status" value="1"/>
</dbReference>
<evidence type="ECO:0000256" key="6">
    <source>
        <dbReference type="ARBA" id="ARBA00022989"/>
    </source>
</evidence>
<dbReference type="Proteomes" id="UP000235672">
    <property type="component" value="Unassembled WGS sequence"/>
</dbReference>
<feature type="transmembrane region" description="Helical" evidence="9">
    <location>
        <begin position="563"/>
        <end position="585"/>
    </location>
</feature>
<feature type="transmembrane region" description="Helical" evidence="9">
    <location>
        <begin position="646"/>
        <end position="666"/>
    </location>
</feature>
<evidence type="ECO:0000259" key="10">
    <source>
        <dbReference type="PROSITE" id="PS50042"/>
    </source>
</evidence>
<dbReference type="Pfam" id="PF01740">
    <property type="entry name" value="STAS"/>
    <property type="match status" value="1"/>
</dbReference>
<dbReference type="CDD" id="cd00038">
    <property type="entry name" value="CAP_ED"/>
    <property type="match status" value="1"/>
</dbReference>
<feature type="transmembrane region" description="Helical" evidence="9">
    <location>
        <begin position="510"/>
        <end position="528"/>
    </location>
</feature>
<keyword evidence="4 9" id="KW-0812">Transmembrane</keyword>
<dbReference type="InterPro" id="IPR018490">
    <property type="entry name" value="cNMP-bd_dom_sf"/>
</dbReference>
<keyword evidence="3" id="KW-0926">Vacuole</keyword>
<feature type="compositionally biased region" description="Polar residues" evidence="8">
    <location>
        <begin position="55"/>
        <end position="78"/>
    </location>
</feature>
<feature type="compositionally biased region" description="Low complexity" evidence="8">
    <location>
        <begin position="1"/>
        <end position="21"/>
    </location>
</feature>
<dbReference type="OrthoDB" id="409725at2759"/>
<evidence type="ECO:0000256" key="1">
    <source>
        <dbReference type="ARBA" id="ARBA00004128"/>
    </source>
</evidence>
<evidence type="ECO:0000259" key="11">
    <source>
        <dbReference type="PROSITE" id="PS50801"/>
    </source>
</evidence>
<feature type="domain" description="STAS" evidence="11">
    <location>
        <begin position="774"/>
        <end position="882"/>
    </location>
</feature>
<dbReference type="AlphaFoldDB" id="A0A2J6PTY7"/>
<feature type="transmembrane region" description="Helical" evidence="9">
    <location>
        <begin position="411"/>
        <end position="434"/>
    </location>
</feature>
<keyword evidence="7 9" id="KW-0472">Membrane</keyword>
<reference evidence="12 13" key="1">
    <citation type="submission" date="2016-05" db="EMBL/GenBank/DDBJ databases">
        <title>A degradative enzymes factory behind the ericoid mycorrhizal symbiosis.</title>
        <authorList>
            <consortium name="DOE Joint Genome Institute"/>
            <person name="Martino E."/>
            <person name="Morin E."/>
            <person name="Grelet G."/>
            <person name="Kuo A."/>
            <person name="Kohler A."/>
            <person name="Daghino S."/>
            <person name="Barry K."/>
            <person name="Choi C."/>
            <person name="Cichocki N."/>
            <person name="Clum A."/>
            <person name="Copeland A."/>
            <person name="Hainaut M."/>
            <person name="Haridas S."/>
            <person name="Labutti K."/>
            <person name="Lindquist E."/>
            <person name="Lipzen A."/>
            <person name="Khouja H.-R."/>
            <person name="Murat C."/>
            <person name="Ohm R."/>
            <person name="Olson A."/>
            <person name="Spatafora J."/>
            <person name="Veneault-Fourrey C."/>
            <person name="Henrissat B."/>
            <person name="Grigoriev I."/>
            <person name="Martin F."/>
            <person name="Perotto S."/>
        </authorList>
    </citation>
    <scope>NUCLEOTIDE SEQUENCE [LARGE SCALE GENOMIC DNA]</scope>
    <source>
        <strain evidence="12 13">UAMH 7357</strain>
    </source>
</reference>
<keyword evidence="2" id="KW-0813">Transport</keyword>
<dbReference type="Gene3D" id="2.60.120.10">
    <property type="entry name" value="Jelly Rolls"/>
    <property type="match status" value="1"/>
</dbReference>
<evidence type="ECO:0000256" key="2">
    <source>
        <dbReference type="ARBA" id="ARBA00022448"/>
    </source>
</evidence>
<gene>
    <name evidence="12" type="ORF">NA56DRAFT_681061</name>
</gene>
<comment type="subcellular location">
    <subcellularLocation>
        <location evidence="1">Vacuole membrane</location>
        <topology evidence="1">Multi-pass membrane protein</topology>
    </subcellularLocation>
</comment>
<dbReference type="SMART" id="SM00100">
    <property type="entry name" value="cNMP"/>
    <property type="match status" value="1"/>
</dbReference>
<evidence type="ECO:0000256" key="4">
    <source>
        <dbReference type="ARBA" id="ARBA00022692"/>
    </source>
</evidence>
<dbReference type="FunFam" id="2.60.120.10:FF:000141">
    <property type="entry name" value="Sulfate transporter family protein"/>
    <property type="match status" value="1"/>
</dbReference>
<organism evidence="12 13">
    <name type="scientific">Hyaloscypha hepaticicola</name>
    <dbReference type="NCBI Taxonomy" id="2082293"/>
    <lineage>
        <taxon>Eukaryota</taxon>
        <taxon>Fungi</taxon>
        <taxon>Dikarya</taxon>
        <taxon>Ascomycota</taxon>
        <taxon>Pezizomycotina</taxon>
        <taxon>Leotiomycetes</taxon>
        <taxon>Helotiales</taxon>
        <taxon>Hyaloscyphaceae</taxon>
        <taxon>Hyaloscypha</taxon>
    </lineage>
</organism>
<feature type="region of interest" description="Disordered" evidence="8">
    <location>
        <begin position="1"/>
        <end position="95"/>
    </location>
</feature>
<feature type="domain" description="Cyclic nucleotide-binding" evidence="10">
    <location>
        <begin position="985"/>
        <end position="1084"/>
    </location>
</feature>
<name>A0A2J6PTY7_9HELO</name>
<keyword evidence="13" id="KW-1185">Reference proteome</keyword>
<evidence type="ECO:0000256" key="5">
    <source>
        <dbReference type="ARBA" id="ARBA00022970"/>
    </source>
</evidence>
<dbReference type="FunFam" id="3.30.750.24:FF:000012">
    <property type="entry name" value="Sulfate transporter family protein"/>
    <property type="match status" value="1"/>
</dbReference>
<feature type="transmembrane region" description="Helical" evidence="9">
    <location>
        <begin position="703"/>
        <end position="734"/>
    </location>
</feature>
<dbReference type="PROSITE" id="PS50801">
    <property type="entry name" value="STAS"/>
    <property type="match status" value="1"/>
</dbReference>
<dbReference type="EMBL" id="KZ613499">
    <property type="protein sequence ID" value="PMD17483.1"/>
    <property type="molecule type" value="Genomic_DNA"/>
</dbReference>
<dbReference type="Gene3D" id="3.30.750.24">
    <property type="entry name" value="STAS domain"/>
    <property type="match status" value="1"/>
</dbReference>
<evidence type="ECO:0000256" key="7">
    <source>
        <dbReference type="ARBA" id="ARBA00023136"/>
    </source>
</evidence>
<dbReference type="InterPro" id="IPR014710">
    <property type="entry name" value="RmlC-like_jellyroll"/>
</dbReference>
<protein>
    <submittedName>
        <fullName evidence="12">Sulfate transporter family protein-like protein</fullName>
    </submittedName>
</protein>
<dbReference type="InterPro" id="IPR011547">
    <property type="entry name" value="SLC26A/SulP_dom"/>
</dbReference>
<dbReference type="SUPFAM" id="SSF51206">
    <property type="entry name" value="cAMP-binding domain-like"/>
    <property type="match status" value="1"/>
</dbReference>
<evidence type="ECO:0000313" key="13">
    <source>
        <dbReference type="Proteomes" id="UP000235672"/>
    </source>
</evidence>